<dbReference type="PANTHER" id="PTHR30258:SF2">
    <property type="entry name" value="COMG OPERON PROTEIN 1"/>
    <property type="match status" value="1"/>
</dbReference>
<evidence type="ECO:0000256" key="3">
    <source>
        <dbReference type="ARBA" id="ARBA00022840"/>
    </source>
</evidence>
<evidence type="ECO:0000313" key="6">
    <source>
        <dbReference type="Proteomes" id="UP000178106"/>
    </source>
</evidence>
<evidence type="ECO:0000256" key="2">
    <source>
        <dbReference type="ARBA" id="ARBA00022741"/>
    </source>
</evidence>
<dbReference type="AlphaFoldDB" id="A0A1G2DYB7"/>
<dbReference type="GO" id="GO:0005886">
    <property type="term" value="C:plasma membrane"/>
    <property type="evidence" value="ECO:0007669"/>
    <property type="project" value="TreeGrafter"/>
</dbReference>
<evidence type="ECO:0000313" key="5">
    <source>
        <dbReference type="EMBL" id="OGZ18041.1"/>
    </source>
</evidence>
<proteinExistence type="inferred from homology"/>
<name>A0A1G2DYB7_9BACT</name>
<gene>
    <name evidence="5" type="ORF">A2494_03920</name>
</gene>
<dbReference type="Proteomes" id="UP000178106">
    <property type="component" value="Unassembled WGS sequence"/>
</dbReference>
<sequence>MEYNIPGVSQSQVRPEIGYTFASGLRSILRQDPDIIMVGEIRDKETAQLAIQAALTGHLVFSTLHTNNAAGVIPRLIDMEVDPYLIAPTLILAVGQRLLRTMCPDSKKATPLTESMRMMLTKQLADLPESVRSTIIIPDHVYEAVPSPACPSGTKGRTAVFEFLKMDRDLEHVILTNPVEQAVYEAARAKGMLTMKDDALLKAFNGTIPFEEINNIV</sequence>
<dbReference type="CDD" id="cd01129">
    <property type="entry name" value="PulE-GspE-like"/>
    <property type="match status" value="1"/>
</dbReference>
<feature type="domain" description="Bacterial type II secretion system protein E" evidence="4">
    <location>
        <begin position="29"/>
        <end position="43"/>
    </location>
</feature>
<comment type="similarity">
    <text evidence="1">Belongs to the GSP E family.</text>
</comment>
<reference evidence="5 6" key="1">
    <citation type="journal article" date="2016" name="Nat. Commun.">
        <title>Thousands of microbial genomes shed light on interconnected biogeochemical processes in an aquifer system.</title>
        <authorList>
            <person name="Anantharaman K."/>
            <person name="Brown C.T."/>
            <person name="Hug L.A."/>
            <person name="Sharon I."/>
            <person name="Castelle C.J."/>
            <person name="Probst A.J."/>
            <person name="Thomas B.C."/>
            <person name="Singh A."/>
            <person name="Wilkins M.J."/>
            <person name="Karaoz U."/>
            <person name="Brodie E.L."/>
            <person name="Williams K.H."/>
            <person name="Hubbard S.S."/>
            <person name="Banfield J.F."/>
        </authorList>
    </citation>
    <scope>NUCLEOTIDE SEQUENCE [LARGE SCALE GENOMIC DNA]</scope>
</reference>
<organism evidence="5 6">
    <name type="scientific">Candidatus Lloydbacteria bacterium RIFOXYC12_FULL_46_25</name>
    <dbReference type="NCBI Taxonomy" id="1798670"/>
    <lineage>
        <taxon>Bacteria</taxon>
        <taxon>Candidatus Lloydiibacteriota</taxon>
    </lineage>
</organism>
<dbReference type="GO" id="GO:0005524">
    <property type="term" value="F:ATP binding"/>
    <property type="evidence" value="ECO:0007669"/>
    <property type="project" value="UniProtKB-KW"/>
</dbReference>
<evidence type="ECO:0000256" key="1">
    <source>
        <dbReference type="ARBA" id="ARBA00006611"/>
    </source>
</evidence>
<dbReference type="PROSITE" id="PS00662">
    <property type="entry name" value="T2SP_E"/>
    <property type="match status" value="1"/>
</dbReference>
<keyword evidence="2" id="KW-0547">Nucleotide-binding</keyword>
<dbReference type="InterPro" id="IPR001482">
    <property type="entry name" value="T2SS/T4SS_dom"/>
</dbReference>
<dbReference type="EMBL" id="MHLU01000113">
    <property type="protein sequence ID" value="OGZ18041.1"/>
    <property type="molecule type" value="Genomic_DNA"/>
</dbReference>
<comment type="caution">
    <text evidence="5">The sequence shown here is derived from an EMBL/GenBank/DDBJ whole genome shotgun (WGS) entry which is preliminary data.</text>
</comment>
<dbReference type="InterPro" id="IPR027417">
    <property type="entry name" value="P-loop_NTPase"/>
</dbReference>
<dbReference type="Gene3D" id="3.40.50.300">
    <property type="entry name" value="P-loop containing nucleotide triphosphate hydrolases"/>
    <property type="match status" value="1"/>
</dbReference>
<dbReference type="Pfam" id="PF00437">
    <property type="entry name" value="T2SSE"/>
    <property type="match status" value="1"/>
</dbReference>
<protein>
    <recommendedName>
        <fullName evidence="4">Bacterial type II secretion system protein E domain-containing protein</fullName>
    </recommendedName>
</protein>
<dbReference type="PANTHER" id="PTHR30258">
    <property type="entry name" value="TYPE II SECRETION SYSTEM PROTEIN GSPE-RELATED"/>
    <property type="match status" value="1"/>
</dbReference>
<dbReference type="SUPFAM" id="SSF52540">
    <property type="entry name" value="P-loop containing nucleoside triphosphate hydrolases"/>
    <property type="match status" value="1"/>
</dbReference>
<evidence type="ECO:0000259" key="4">
    <source>
        <dbReference type="PROSITE" id="PS00662"/>
    </source>
</evidence>
<dbReference type="GO" id="GO:0016887">
    <property type="term" value="F:ATP hydrolysis activity"/>
    <property type="evidence" value="ECO:0007669"/>
    <property type="project" value="TreeGrafter"/>
</dbReference>
<accession>A0A1G2DYB7</accession>
<keyword evidence="3" id="KW-0067">ATP-binding</keyword>